<evidence type="ECO:0000313" key="1">
    <source>
        <dbReference type="EMBL" id="KAL3399368.1"/>
    </source>
</evidence>
<reference evidence="1 2" key="1">
    <citation type="journal article" date="2024" name="bioRxiv">
        <title>A reference genome for Trichogramma kaykai: A tiny desert-dwelling parasitoid wasp with competing sex-ratio distorters.</title>
        <authorList>
            <person name="Culotta J."/>
            <person name="Lindsey A.R."/>
        </authorList>
    </citation>
    <scope>NUCLEOTIDE SEQUENCE [LARGE SCALE GENOMIC DNA]</scope>
    <source>
        <strain evidence="1 2">KSX58</strain>
    </source>
</reference>
<name>A0ABD2X226_9HYME</name>
<accession>A0ABD2X226</accession>
<organism evidence="1 2">
    <name type="scientific">Trichogramma kaykai</name>
    <dbReference type="NCBI Taxonomy" id="54128"/>
    <lineage>
        <taxon>Eukaryota</taxon>
        <taxon>Metazoa</taxon>
        <taxon>Ecdysozoa</taxon>
        <taxon>Arthropoda</taxon>
        <taxon>Hexapoda</taxon>
        <taxon>Insecta</taxon>
        <taxon>Pterygota</taxon>
        <taxon>Neoptera</taxon>
        <taxon>Endopterygota</taxon>
        <taxon>Hymenoptera</taxon>
        <taxon>Apocrita</taxon>
        <taxon>Proctotrupomorpha</taxon>
        <taxon>Chalcidoidea</taxon>
        <taxon>Trichogrammatidae</taxon>
        <taxon>Trichogramma</taxon>
    </lineage>
</organism>
<dbReference type="AlphaFoldDB" id="A0ABD2X226"/>
<dbReference type="EMBL" id="JBJJXI010000056">
    <property type="protein sequence ID" value="KAL3399368.1"/>
    <property type="molecule type" value="Genomic_DNA"/>
</dbReference>
<keyword evidence="2" id="KW-1185">Reference proteome</keyword>
<evidence type="ECO:0000313" key="2">
    <source>
        <dbReference type="Proteomes" id="UP001627154"/>
    </source>
</evidence>
<comment type="caution">
    <text evidence="1">The sequence shown here is derived from an EMBL/GenBank/DDBJ whole genome shotgun (WGS) entry which is preliminary data.</text>
</comment>
<protein>
    <submittedName>
        <fullName evidence="1">Uncharacterized protein</fullName>
    </submittedName>
</protein>
<proteinExistence type="predicted"/>
<sequence length="111" mass="12326">MICSHKAAYRYFIESIKNLVNSKCKYLSYPWDGTLASAEKAVKATKSNHECPSCPEMGIKASSGDMLGVFINFAGRKEPFCEYDDEDLAYALKMVQKMQVGLQGTGKKSIL</sequence>
<dbReference type="InterPro" id="IPR029058">
    <property type="entry name" value="AB_hydrolase_fold"/>
</dbReference>
<dbReference type="Gene3D" id="3.40.50.1820">
    <property type="entry name" value="alpha/beta hydrolase"/>
    <property type="match status" value="1"/>
</dbReference>
<dbReference type="Proteomes" id="UP001627154">
    <property type="component" value="Unassembled WGS sequence"/>
</dbReference>
<gene>
    <name evidence="1" type="ORF">TKK_007228</name>
</gene>